<organism evidence="7 8">
    <name type="scientific">Citrullus colocynthis</name>
    <name type="common">colocynth</name>
    <dbReference type="NCBI Taxonomy" id="252529"/>
    <lineage>
        <taxon>Eukaryota</taxon>
        <taxon>Viridiplantae</taxon>
        <taxon>Streptophyta</taxon>
        <taxon>Embryophyta</taxon>
        <taxon>Tracheophyta</taxon>
        <taxon>Spermatophyta</taxon>
        <taxon>Magnoliopsida</taxon>
        <taxon>eudicotyledons</taxon>
        <taxon>Gunneridae</taxon>
        <taxon>Pentapetalae</taxon>
        <taxon>rosids</taxon>
        <taxon>fabids</taxon>
        <taxon>Cucurbitales</taxon>
        <taxon>Cucurbitaceae</taxon>
        <taxon>Benincaseae</taxon>
        <taxon>Citrullus</taxon>
    </lineage>
</organism>
<dbReference type="EMBL" id="OZ021743">
    <property type="protein sequence ID" value="CAK9329256.1"/>
    <property type="molecule type" value="Genomic_DNA"/>
</dbReference>
<dbReference type="InterPro" id="IPR010264">
    <property type="entry name" value="Self-incomp_S1"/>
</dbReference>
<dbReference type="Pfam" id="PF05938">
    <property type="entry name" value="Self-incomp_S1"/>
    <property type="match status" value="1"/>
</dbReference>
<keyword evidence="8" id="KW-1185">Reference proteome</keyword>
<evidence type="ECO:0000256" key="5">
    <source>
        <dbReference type="ARBA" id="ARBA00022729"/>
    </source>
</evidence>
<evidence type="ECO:0000313" key="8">
    <source>
        <dbReference type="Proteomes" id="UP001642487"/>
    </source>
</evidence>
<evidence type="ECO:0000256" key="2">
    <source>
        <dbReference type="ARBA" id="ARBA00005581"/>
    </source>
</evidence>
<comment type="similarity">
    <text evidence="2 6">Belongs to the plant self-incompatibility (S1) protein family.</text>
</comment>
<evidence type="ECO:0000256" key="6">
    <source>
        <dbReference type="RuleBase" id="RU367044"/>
    </source>
</evidence>
<keyword evidence="5 6" id="KW-0732">Signal</keyword>
<evidence type="ECO:0000256" key="4">
    <source>
        <dbReference type="ARBA" id="ARBA00022525"/>
    </source>
</evidence>
<comment type="subcellular location">
    <subcellularLocation>
        <location evidence="1 6">Secreted</location>
    </subcellularLocation>
</comment>
<evidence type="ECO:0000256" key="1">
    <source>
        <dbReference type="ARBA" id="ARBA00004613"/>
    </source>
</evidence>
<sequence length="139" mass="16163">MGSFSTLALSLIISLFFATPFTIEGKPFQSPPVTVNIKNTLKGNYQLTVHCKSGDDDLGVHQLSPLASYSFTFRPNFWGRTLFFCGFQWPGSSLHYFDIYKDIRDRQRCNDTLCLWNVDEHNICLFNYITKMYDLCYTW</sequence>
<gene>
    <name evidence="7" type="ORF">CITCOLO1_LOCUS21699</name>
</gene>
<feature type="signal peptide" evidence="6">
    <location>
        <begin position="1"/>
        <end position="25"/>
    </location>
</feature>
<keyword evidence="4 6" id="KW-0964">Secreted</keyword>
<evidence type="ECO:0000313" key="7">
    <source>
        <dbReference type="EMBL" id="CAK9329256.1"/>
    </source>
</evidence>
<reference evidence="7 8" key="1">
    <citation type="submission" date="2024-03" db="EMBL/GenBank/DDBJ databases">
        <authorList>
            <person name="Gkanogiannis A."/>
            <person name="Becerra Lopez-Lavalle L."/>
        </authorList>
    </citation>
    <scope>NUCLEOTIDE SEQUENCE [LARGE SCALE GENOMIC DNA]</scope>
</reference>
<protein>
    <recommendedName>
        <fullName evidence="6">S-protein homolog</fullName>
    </recommendedName>
</protein>
<name>A0ABP0ZD19_9ROSI</name>
<proteinExistence type="inferred from homology"/>
<dbReference type="PANTHER" id="PTHR31232:SF133">
    <property type="entry name" value="S-PROTEIN HOMOLOG"/>
    <property type="match status" value="1"/>
</dbReference>
<keyword evidence="3 6" id="KW-0713">Self-incompatibility</keyword>
<accession>A0ABP0ZD19</accession>
<dbReference type="Proteomes" id="UP001642487">
    <property type="component" value="Chromosome 9"/>
</dbReference>
<feature type="chain" id="PRO_5044953465" description="S-protein homolog" evidence="6">
    <location>
        <begin position="26"/>
        <end position="139"/>
    </location>
</feature>
<evidence type="ECO:0000256" key="3">
    <source>
        <dbReference type="ARBA" id="ARBA00022471"/>
    </source>
</evidence>
<dbReference type="PANTHER" id="PTHR31232">
    <property type="match status" value="1"/>
</dbReference>